<dbReference type="InterPro" id="IPR026870">
    <property type="entry name" value="Zinc_ribbon_dom"/>
</dbReference>
<dbReference type="EMBL" id="JACOQI010000001">
    <property type="protein sequence ID" value="MBC5769099.1"/>
    <property type="molecule type" value="Genomic_DNA"/>
</dbReference>
<evidence type="ECO:0000259" key="1">
    <source>
        <dbReference type="Pfam" id="PF13240"/>
    </source>
</evidence>
<dbReference type="AlphaFoldDB" id="A0A923S5Y0"/>
<dbReference type="RefSeq" id="WP_187013485.1">
    <property type="nucleotide sequence ID" value="NZ_JACOQI010000001.1"/>
</dbReference>
<reference evidence="2" key="1">
    <citation type="submission" date="2020-08" db="EMBL/GenBank/DDBJ databases">
        <title>Genome public.</title>
        <authorList>
            <person name="Liu C."/>
            <person name="Sun Q."/>
        </authorList>
    </citation>
    <scope>NUCLEOTIDE SEQUENCE</scope>
    <source>
        <strain evidence="2">BX15</strain>
    </source>
</reference>
<accession>A0A923S5Y0</accession>
<evidence type="ECO:0000313" key="3">
    <source>
        <dbReference type="Proteomes" id="UP000620327"/>
    </source>
</evidence>
<organism evidence="2 3">
    <name type="scientific">Dysosmobacter segnis</name>
    <dbReference type="NCBI Taxonomy" id="2763042"/>
    <lineage>
        <taxon>Bacteria</taxon>
        <taxon>Bacillati</taxon>
        <taxon>Bacillota</taxon>
        <taxon>Clostridia</taxon>
        <taxon>Eubacteriales</taxon>
        <taxon>Oscillospiraceae</taxon>
        <taxon>Dysosmobacter</taxon>
    </lineage>
</organism>
<dbReference type="Proteomes" id="UP000620327">
    <property type="component" value="Unassembled WGS sequence"/>
</dbReference>
<comment type="caution">
    <text evidence="2">The sequence shown here is derived from an EMBL/GenBank/DDBJ whole genome shotgun (WGS) entry which is preliminary data.</text>
</comment>
<dbReference type="Pfam" id="PF13240">
    <property type="entry name" value="Zn_Ribbon_1"/>
    <property type="match status" value="1"/>
</dbReference>
<evidence type="ECO:0000313" key="2">
    <source>
        <dbReference type="EMBL" id="MBC5769099.1"/>
    </source>
</evidence>
<keyword evidence="3" id="KW-1185">Reference proteome</keyword>
<proteinExistence type="predicted"/>
<sequence length="120" mass="13435">MEHSCEAYWTKAEGLARDAICTMGLGAKRLTDAAKRQLEIADLRAGVNVGLRELGELLYATHTGTPTDSELLLEKMREIDELKARLRDLEGEPIIHLICPRCGHEVQPEDVYCRDCGEKL</sequence>
<name>A0A923S5Y0_9FIRM</name>
<protein>
    <submittedName>
        <fullName evidence="2">Zinc-ribbon domain-containing protein</fullName>
    </submittedName>
</protein>
<gene>
    <name evidence="2" type="ORF">H8Z83_01880</name>
</gene>
<feature type="domain" description="Zinc-ribbon" evidence="1">
    <location>
        <begin position="99"/>
        <end position="120"/>
    </location>
</feature>